<keyword evidence="1" id="KW-1133">Transmembrane helix</keyword>
<comment type="caution">
    <text evidence="2">The sequence shown here is derived from an EMBL/GenBank/DDBJ whole genome shotgun (WGS) entry which is preliminary data.</text>
</comment>
<dbReference type="AlphaFoldDB" id="A0AAD8FM64"/>
<keyword evidence="1" id="KW-0472">Membrane</keyword>
<organism evidence="2 3">
    <name type="scientific">Biomphalaria pfeifferi</name>
    <name type="common">Bloodfluke planorb</name>
    <name type="synonym">Freshwater snail</name>
    <dbReference type="NCBI Taxonomy" id="112525"/>
    <lineage>
        <taxon>Eukaryota</taxon>
        <taxon>Metazoa</taxon>
        <taxon>Spiralia</taxon>
        <taxon>Lophotrochozoa</taxon>
        <taxon>Mollusca</taxon>
        <taxon>Gastropoda</taxon>
        <taxon>Heterobranchia</taxon>
        <taxon>Euthyneura</taxon>
        <taxon>Panpulmonata</taxon>
        <taxon>Hygrophila</taxon>
        <taxon>Lymnaeoidea</taxon>
        <taxon>Planorbidae</taxon>
        <taxon>Biomphalaria</taxon>
    </lineage>
</organism>
<accession>A0AAD8FM64</accession>
<evidence type="ECO:0000313" key="3">
    <source>
        <dbReference type="Proteomes" id="UP001233172"/>
    </source>
</evidence>
<evidence type="ECO:0000256" key="1">
    <source>
        <dbReference type="SAM" id="Phobius"/>
    </source>
</evidence>
<protein>
    <submittedName>
        <fullName evidence="2">Uncharacterized protein</fullName>
    </submittedName>
</protein>
<dbReference type="EMBL" id="JASAOG010000003">
    <property type="protein sequence ID" value="KAK0069048.1"/>
    <property type="molecule type" value="Genomic_DNA"/>
</dbReference>
<reference evidence="2" key="2">
    <citation type="submission" date="2023-04" db="EMBL/GenBank/DDBJ databases">
        <authorList>
            <person name="Bu L."/>
            <person name="Lu L."/>
            <person name="Laidemitt M.R."/>
            <person name="Zhang S.M."/>
            <person name="Mutuku M."/>
            <person name="Mkoji G."/>
            <person name="Steinauer M."/>
            <person name="Loker E.S."/>
        </authorList>
    </citation>
    <scope>NUCLEOTIDE SEQUENCE</scope>
    <source>
        <strain evidence="2">KasaAsao</strain>
        <tissue evidence="2">Whole Snail</tissue>
    </source>
</reference>
<feature type="transmembrane region" description="Helical" evidence="1">
    <location>
        <begin position="6"/>
        <end position="25"/>
    </location>
</feature>
<keyword evidence="3" id="KW-1185">Reference proteome</keyword>
<gene>
    <name evidence="2" type="ORF">Bpfe_001230</name>
</gene>
<sequence length="792" mass="92730">MIEFIYLPWTVGIAFFLAQGLIVVAQPRLCDMKDYEIVAVAPLGTSINLSVCLIAEAFDLQFPVVKVDNQWIAKHQQTLNASFSWQKNNGSIPDVYFLTLYIQNITVFDYGEWTVRLNTASDLGLNFNFTVNPSDNKMFKFYLGESQEVICEVNWFPKKIEIKNKLTGHVLRIFSNDNQIEETKTVYDLSPSFGRECLKSGVYSCAVTDFKNRMYEKDLVIRTPGCPVMFCCENKTSELIATINETVNLTLCLFYNDNIDIVGVFIQSIRFTWKEDFKSDSYLLLHLFIHNVDASFAGYHTIEIITVNSRTNKRENLNKILFLWTLKDLIFCDKTSNYSEFFMVEKGNFKTGICFIGFYGDIKSARIKRRHEQVRTLNEKEEIQTVLKPYTSDHYLLQIDILNILVFPQEYEVELKTFSFSVYIYKFKVILKGRLERCENEQHYSFFSANQFGNLVMHFCFLTDYETDDMDYCFINNKRYPINEFEYDRDISVCVDQAKRNQQYYMQIYLHNISFSSLGENWYSLKITPVHYHSLLYNFYVKMNQEKDFEAINCDGGLLKMFYYTNLKDNLTVCVKFVSSGQKYSCFDRIYYKLIGEKGFNDSQLNNIFIRFSSSEITVDIINIADYNFGRYDVRLHTCGFSSSIFEYTFYLKYNQDLDLPSSVCKNGTVNFTLETHEGEASLCFRSFGDVDRSIIINNKSVPITRTISKQNHNVDNWRDVQGNGFLVFSRWSKEWRIRYIQIYMSTSNISHIYIKQTSSNRVLVYNLQIPVINKYIEYNTTCEGDGICIIQ</sequence>
<dbReference type="Proteomes" id="UP001233172">
    <property type="component" value="Unassembled WGS sequence"/>
</dbReference>
<name>A0AAD8FM64_BIOPF</name>
<reference evidence="2" key="1">
    <citation type="journal article" date="2023" name="PLoS Negl. Trop. Dis.">
        <title>A genome sequence for Biomphalaria pfeifferi, the major vector snail for the human-infecting parasite Schistosoma mansoni.</title>
        <authorList>
            <person name="Bu L."/>
            <person name="Lu L."/>
            <person name="Laidemitt M.R."/>
            <person name="Zhang S.M."/>
            <person name="Mutuku M."/>
            <person name="Mkoji G."/>
            <person name="Steinauer M."/>
            <person name="Loker E.S."/>
        </authorList>
    </citation>
    <scope>NUCLEOTIDE SEQUENCE</scope>
    <source>
        <strain evidence="2">KasaAsao</strain>
    </source>
</reference>
<evidence type="ECO:0000313" key="2">
    <source>
        <dbReference type="EMBL" id="KAK0069048.1"/>
    </source>
</evidence>
<keyword evidence="1" id="KW-0812">Transmembrane</keyword>
<proteinExistence type="predicted"/>
<feature type="transmembrane region" description="Helical" evidence="1">
    <location>
        <begin position="37"/>
        <end position="58"/>
    </location>
</feature>